<organism evidence="1 2">
    <name type="scientific">Chitinophaga parva</name>
    <dbReference type="NCBI Taxonomy" id="2169414"/>
    <lineage>
        <taxon>Bacteria</taxon>
        <taxon>Pseudomonadati</taxon>
        <taxon>Bacteroidota</taxon>
        <taxon>Chitinophagia</taxon>
        <taxon>Chitinophagales</taxon>
        <taxon>Chitinophagaceae</taxon>
        <taxon>Chitinophaga</taxon>
    </lineage>
</organism>
<dbReference type="InterPro" id="IPR022385">
    <property type="entry name" value="Rhs_assc_core"/>
</dbReference>
<dbReference type="OrthoDB" id="667524at2"/>
<keyword evidence="2" id="KW-1185">Reference proteome</keyword>
<reference evidence="1 2" key="1">
    <citation type="submission" date="2018-04" db="EMBL/GenBank/DDBJ databases">
        <title>Chitinophaga fuyangensis sp. nov., isolated from soil in a chemical factory.</title>
        <authorList>
            <person name="Chen K."/>
        </authorList>
    </citation>
    <scope>NUCLEOTIDE SEQUENCE [LARGE SCALE GENOMIC DNA]</scope>
    <source>
        <strain evidence="1 2">LY-1</strain>
    </source>
</reference>
<dbReference type="Gene3D" id="2.180.10.10">
    <property type="entry name" value="RHS repeat-associated core"/>
    <property type="match status" value="1"/>
</dbReference>
<dbReference type="NCBIfam" id="TIGR03696">
    <property type="entry name" value="Rhs_assc_core"/>
    <property type="match status" value="1"/>
</dbReference>
<name>A0A2T7BBW2_9BACT</name>
<dbReference type="Proteomes" id="UP000244450">
    <property type="component" value="Unassembled WGS sequence"/>
</dbReference>
<sequence length="308" mass="34922">MDYGRRVYDPRIAKFLSVDPLTASYPELTPYQFASNSPIQGIDLDGEEIKYIIKFFVGYESQPRYHTEAAYGVAIKAISTTIEVHKYRTVDAHGNVSYYTRPSPFVDHEDAVPTKTTASALGRFSYIDGVFGLKKVLETFGPEMARTVERMYRTETTSGYPKKYGYGVFTSGQYRNTGTGGMEARPGHEHDPPYYGWAGKELFEQHPEYRPLGLNPMFEGVGMSGQGGNQQVTDHPKPFIIFPTVEAAMMYKVEYIQRYNGNWARWGAIDPSAQQNYRNRVSHNSTKITDSLMRALENQVNVKINKPQ</sequence>
<protein>
    <recommendedName>
        <fullName evidence="3">RHS repeat-associated core domain-containing protein</fullName>
    </recommendedName>
</protein>
<evidence type="ECO:0000313" key="1">
    <source>
        <dbReference type="EMBL" id="PUZ21867.1"/>
    </source>
</evidence>
<dbReference type="EMBL" id="QCYK01000004">
    <property type="protein sequence ID" value="PUZ21867.1"/>
    <property type="molecule type" value="Genomic_DNA"/>
</dbReference>
<accession>A0A2T7BBW2</accession>
<comment type="caution">
    <text evidence="1">The sequence shown here is derived from an EMBL/GenBank/DDBJ whole genome shotgun (WGS) entry which is preliminary data.</text>
</comment>
<dbReference type="AlphaFoldDB" id="A0A2T7BBW2"/>
<evidence type="ECO:0008006" key="3">
    <source>
        <dbReference type="Google" id="ProtNLM"/>
    </source>
</evidence>
<gene>
    <name evidence="1" type="ORF">DCC81_25105</name>
</gene>
<proteinExistence type="predicted"/>
<evidence type="ECO:0000313" key="2">
    <source>
        <dbReference type="Proteomes" id="UP000244450"/>
    </source>
</evidence>